<organism evidence="2 3">
    <name type="scientific">Giardia muris</name>
    <dbReference type="NCBI Taxonomy" id="5742"/>
    <lineage>
        <taxon>Eukaryota</taxon>
        <taxon>Metamonada</taxon>
        <taxon>Diplomonadida</taxon>
        <taxon>Hexamitidae</taxon>
        <taxon>Giardiinae</taxon>
        <taxon>Giardia</taxon>
    </lineage>
</organism>
<accession>A0A4Z1T3Y0</accession>
<dbReference type="EMBL" id="VDLU01000004">
    <property type="protein sequence ID" value="TNJ27111.1"/>
    <property type="molecule type" value="Genomic_DNA"/>
</dbReference>
<sequence>MEFVAPFYSHVAPVEGRASDQVYTGTCLRTGRSVTLRIFNFATEDGATVFSDRCAALPGVVCRHILHCTLIRRIRSSVLLEFEPFACDVEHLGRFLEERHTPLTEGIIWQLTIELLLGLGYLHNTRLHGYISSCSLRPTNFVIDTDGTLKIDVFGPFLSSDTPPNTTINTTSTTAFETDLCMVGLVLRNLCGIANAAVEDIGYSEGLLSILDLLSTNSVDSTTYATALTLAMSRCTCYIQNKSLASLATVVREMMPQRAETESLTLRPPSPDSRFEQLLHDGQIITNDNVSSLLHAGIKTKRHDVVLRICEEIANRNLQVDLPCRPIDGGLGTSSENEGVYRYNTALMRAARDGDNECVRLLLADIGMQRGDGWTALMRAAKAGHPEIVRLLLAECRMQRIDGTTALMYAVAGNHFDCAQMLVRERMMQDYSGNTALMTAARRGYSQYVALLNDEIGMVNNRGQTALMYAVEADAVACVKELLEEAGMRIPHNGQTALLLAVQRGRTECLELLLDKEGDLRLHDGRGALEVAHCALKAALSDTDIENVEECIRLINAHMSK</sequence>
<dbReference type="AlphaFoldDB" id="A0A4Z1T3Y0"/>
<dbReference type="PANTHER" id="PTHR24120:SF4">
    <property type="entry name" value="GH07239P"/>
    <property type="match status" value="1"/>
</dbReference>
<dbReference type="InterPro" id="IPR036770">
    <property type="entry name" value="Ankyrin_rpt-contain_sf"/>
</dbReference>
<dbReference type="InterPro" id="IPR011009">
    <property type="entry name" value="Kinase-like_dom_sf"/>
</dbReference>
<name>A0A4Z1T3Y0_GIAMU</name>
<reference evidence="2 3" key="1">
    <citation type="submission" date="2019-05" db="EMBL/GenBank/DDBJ databases">
        <title>The compact genome of Giardia muris reveals important steps in the evolution of intestinal protozoan parasites.</title>
        <authorList>
            <person name="Xu F."/>
            <person name="Jimenez-Gonzalez A."/>
            <person name="Einarsson E."/>
            <person name="Astvaldsson A."/>
            <person name="Peirasmaki D."/>
            <person name="Eckmann L."/>
            <person name="Andersson J.O."/>
            <person name="Svard S.G."/>
            <person name="Jerlstrom-Hultqvist J."/>
        </authorList>
    </citation>
    <scope>NUCLEOTIDE SEQUENCE [LARGE SCALE GENOMIC DNA]</scope>
    <source>
        <strain evidence="2 3">Roberts-Thomson</strain>
    </source>
</reference>
<evidence type="ECO:0000256" key="1">
    <source>
        <dbReference type="PROSITE-ProRule" id="PRU00023"/>
    </source>
</evidence>
<keyword evidence="1" id="KW-0040">ANK repeat</keyword>
<proteinExistence type="predicted"/>
<evidence type="ECO:0000313" key="3">
    <source>
        <dbReference type="Proteomes" id="UP000315496"/>
    </source>
</evidence>
<dbReference type="SMART" id="SM00248">
    <property type="entry name" value="ANK"/>
    <property type="match status" value="7"/>
</dbReference>
<dbReference type="PANTHER" id="PTHR24120">
    <property type="entry name" value="GH07239P"/>
    <property type="match status" value="1"/>
</dbReference>
<dbReference type="PROSITE" id="PS50088">
    <property type="entry name" value="ANK_REPEAT"/>
    <property type="match status" value="2"/>
</dbReference>
<dbReference type="Gene3D" id="1.25.40.20">
    <property type="entry name" value="Ankyrin repeat-containing domain"/>
    <property type="match status" value="2"/>
</dbReference>
<feature type="repeat" description="ANK" evidence="1">
    <location>
        <begin position="372"/>
        <end position="393"/>
    </location>
</feature>
<dbReference type="SUPFAM" id="SSF56112">
    <property type="entry name" value="Protein kinase-like (PK-like)"/>
    <property type="match status" value="1"/>
</dbReference>
<dbReference type="VEuPathDB" id="GiardiaDB:GMRT_12809"/>
<protein>
    <submittedName>
        <fullName evidence="2">Ankyrin repeat protein 1</fullName>
    </submittedName>
</protein>
<keyword evidence="3" id="KW-1185">Reference proteome</keyword>
<feature type="repeat" description="ANK" evidence="1">
    <location>
        <begin position="493"/>
        <end position="525"/>
    </location>
</feature>
<dbReference type="InterPro" id="IPR002110">
    <property type="entry name" value="Ankyrin_rpt"/>
</dbReference>
<dbReference type="Proteomes" id="UP000315496">
    <property type="component" value="Chromosome 4"/>
</dbReference>
<dbReference type="PROSITE" id="PS50297">
    <property type="entry name" value="ANK_REP_REGION"/>
    <property type="match status" value="2"/>
</dbReference>
<dbReference type="Pfam" id="PF12796">
    <property type="entry name" value="Ank_2"/>
    <property type="match status" value="2"/>
</dbReference>
<comment type="caution">
    <text evidence="2">The sequence shown here is derived from an EMBL/GenBank/DDBJ whole genome shotgun (WGS) entry which is preliminary data.</text>
</comment>
<dbReference type="SUPFAM" id="SSF48403">
    <property type="entry name" value="Ankyrin repeat"/>
    <property type="match status" value="1"/>
</dbReference>
<evidence type="ECO:0000313" key="2">
    <source>
        <dbReference type="EMBL" id="TNJ27111.1"/>
    </source>
</evidence>
<dbReference type="OrthoDB" id="6084525at2759"/>
<gene>
    <name evidence="2" type="ORF">GMRT_12809</name>
</gene>
<dbReference type="Gene3D" id="1.10.510.10">
    <property type="entry name" value="Transferase(Phosphotransferase) domain 1"/>
    <property type="match status" value="1"/>
</dbReference>